<proteinExistence type="predicted"/>
<dbReference type="AlphaFoldDB" id="A0A8X6L030"/>
<name>A0A8X6L030_TRICU</name>
<sequence>MVFDVILDLTLNGRKNDLCPTAVRAITLENNNTRYPADQWLRIYTDCSLLDLYGASVLALSVIYFPFTLHIDSYTTYFDGEIESIHLVLL</sequence>
<evidence type="ECO:0000313" key="2">
    <source>
        <dbReference type="Proteomes" id="UP000887116"/>
    </source>
</evidence>
<protein>
    <submittedName>
        <fullName evidence="1">Uncharacterized protein</fullName>
    </submittedName>
</protein>
<dbReference type="EMBL" id="BMAO01003841">
    <property type="protein sequence ID" value="GFQ90511.1"/>
    <property type="molecule type" value="Genomic_DNA"/>
</dbReference>
<accession>A0A8X6L030</accession>
<reference evidence="1" key="1">
    <citation type="submission" date="2020-07" db="EMBL/GenBank/DDBJ databases">
        <title>Multicomponent nature underlies the extraordinary mechanical properties of spider dragline silk.</title>
        <authorList>
            <person name="Kono N."/>
            <person name="Nakamura H."/>
            <person name="Mori M."/>
            <person name="Yoshida Y."/>
            <person name="Ohtoshi R."/>
            <person name="Malay A.D."/>
            <person name="Moran D.A.P."/>
            <person name="Tomita M."/>
            <person name="Numata K."/>
            <person name="Arakawa K."/>
        </authorList>
    </citation>
    <scope>NUCLEOTIDE SEQUENCE</scope>
</reference>
<evidence type="ECO:0000313" key="1">
    <source>
        <dbReference type="EMBL" id="GFQ90511.1"/>
    </source>
</evidence>
<keyword evidence="2" id="KW-1185">Reference proteome</keyword>
<organism evidence="1 2">
    <name type="scientific">Trichonephila clavata</name>
    <name type="common">Joro spider</name>
    <name type="synonym">Nephila clavata</name>
    <dbReference type="NCBI Taxonomy" id="2740835"/>
    <lineage>
        <taxon>Eukaryota</taxon>
        <taxon>Metazoa</taxon>
        <taxon>Ecdysozoa</taxon>
        <taxon>Arthropoda</taxon>
        <taxon>Chelicerata</taxon>
        <taxon>Arachnida</taxon>
        <taxon>Araneae</taxon>
        <taxon>Araneomorphae</taxon>
        <taxon>Entelegynae</taxon>
        <taxon>Araneoidea</taxon>
        <taxon>Nephilidae</taxon>
        <taxon>Trichonephila</taxon>
    </lineage>
</organism>
<dbReference type="Proteomes" id="UP000887116">
    <property type="component" value="Unassembled WGS sequence"/>
</dbReference>
<dbReference type="OrthoDB" id="8068988at2759"/>
<gene>
    <name evidence="1" type="ORF">TNCT_375661</name>
</gene>
<comment type="caution">
    <text evidence="1">The sequence shown here is derived from an EMBL/GenBank/DDBJ whole genome shotgun (WGS) entry which is preliminary data.</text>
</comment>